<dbReference type="Pfam" id="PF08455">
    <property type="entry name" value="SNF2_assoc"/>
    <property type="match status" value="1"/>
</dbReference>
<keyword evidence="8" id="KW-1185">Reference proteome</keyword>
<dbReference type="RefSeq" id="WP_193536408.1">
    <property type="nucleotide sequence ID" value="NZ_JADCLJ010000020.1"/>
</dbReference>
<feature type="domain" description="SWIM-type" evidence="4">
    <location>
        <begin position="51"/>
        <end position="91"/>
    </location>
</feature>
<dbReference type="InterPro" id="IPR000330">
    <property type="entry name" value="SNF2_N"/>
</dbReference>
<proteinExistence type="predicted"/>
<keyword evidence="2" id="KW-0479">Metal-binding</keyword>
<dbReference type="InterPro" id="IPR013663">
    <property type="entry name" value="Helicase_SWF/SNF/SWI_bac"/>
</dbReference>
<dbReference type="SMART" id="SM00490">
    <property type="entry name" value="HELICc"/>
    <property type="match status" value="1"/>
</dbReference>
<dbReference type="Pfam" id="PF04434">
    <property type="entry name" value="SWIM"/>
    <property type="match status" value="1"/>
</dbReference>
<dbReference type="InterPro" id="IPR049730">
    <property type="entry name" value="SNF2/RAD54-like_C"/>
</dbReference>
<dbReference type="PROSITE" id="PS50966">
    <property type="entry name" value="ZF_SWIM"/>
    <property type="match status" value="1"/>
</dbReference>
<evidence type="ECO:0000313" key="8">
    <source>
        <dbReference type="Proteomes" id="UP001516662"/>
    </source>
</evidence>
<keyword evidence="7" id="KW-0067">ATP-binding</keyword>
<gene>
    <name evidence="7" type="ORF">IMZ08_11000</name>
</gene>
<sequence>MDIKVTSKMIKEMCGTVSFKRGDSFYQANKVTINEYSPDICKATVNVVEDFQVTIKKNNGIGTIQTTCSCPTLANFQKDCQHVAAVLLAIQDKQRKENDSLFITGNQPGLDDLTEGFMTLFNDKPNQSSRHQLHFENRQILDVLFCCKPVSIGNDHYLIGIEIAIEQTRIKNIRGFLNDVKQGRVSRLSPTFTYDPSFHCFVNQSDAVLHHLIRVIHDEQAFLNALPNLFNYSQSNHTLLIPPSSWVGLASLLTDNTVVRIKHQSHLYEQFKVVNTPPPLTFLVDKFEDGQYKLTIKGFNRMLVLPFYHSVLCDGNVFQLQEQDCERLFELKQMLESPGAEHILILHNQMEFFLKKIVPSLKRIGEFQLARSVSQEFMKTPLVAKLYLDRLKNRLLVGLEFHYDNVIIHPSENRDIPTGPAIIRDLEREEEILEILKESELSQTDGGYYMQNEALEYEFLYHVIPKLQKLVQIYATTAVRNRIVKKDAHPIIRIRIKKERTNWLEFKFELNGIADIQIRELLAALEEKRKYFRLKNGSLMSLETKEMEEIQRFLKAVPIQKEDFEATLDMPILQSIQLFDQFDKNNLFKVEETFQRFLDVVRNPGKIDIEVPKKLDPILRDYQKIGYKWMKTLSSYGFGGILADDMGLGKTLQSITFISSELEKLRESGKQVLIVCPSSLTYNWLQEIMKFSPDIQAIVIDGNKESREELQKDSKGLDVIITSYPLLRRDIKWYESQVFHTVFFDEAQTFKNPTTQTSRAVKRIEAEHRFGLTGTPIENSSEELWSIYHVVFPQLFQGLKAYSNLNRKTISRRVRPFLLRRVKEDVLDELPEKIESLESSELLPDQKKLYAAYLAKLREDTLKHLNKDTIRKNKIRILAGITRLRQICCHPALFVDGYKGSSAKYEQLLKILEESRLSGRRVLIFSQFTKMLQIIGRELTNRGQTFFYLDGQTPSGERVELCNRFNNGERDLFLISLKAGGTGLNLTGADTVILYDLWWNPAVEEQASDRAHRIGQKNVVQVIKLVARGTIEEKMNELQEKKKDLIADIIDSDDKTNSALTEEDIREILMT</sequence>
<dbReference type="SUPFAM" id="SSF52540">
    <property type="entry name" value="P-loop containing nucleoside triphosphate hydrolases"/>
    <property type="match status" value="2"/>
</dbReference>
<dbReference type="Proteomes" id="UP001516662">
    <property type="component" value="Unassembled WGS sequence"/>
</dbReference>
<evidence type="ECO:0000259" key="6">
    <source>
        <dbReference type="PROSITE" id="PS51194"/>
    </source>
</evidence>
<feature type="domain" description="Helicase C-terminal" evidence="6">
    <location>
        <begin position="904"/>
        <end position="1066"/>
    </location>
</feature>
<keyword evidence="7" id="KW-0547">Nucleotide-binding</keyword>
<evidence type="ECO:0000259" key="4">
    <source>
        <dbReference type="PROSITE" id="PS50966"/>
    </source>
</evidence>
<evidence type="ECO:0000256" key="1">
    <source>
        <dbReference type="ARBA" id="ARBA00022801"/>
    </source>
</evidence>
<dbReference type="PROSITE" id="PS51194">
    <property type="entry name" value="HELICASE_CTER"/>
    <property type="match status" value="1"/>
</dbReference>
<feature type="domain" description="Helicase ATP-binding" evidence="5">
    <location>
        <begin position="631"/>
        <end position="794"/>
    </location>
</feature>
<keyword evidence="3" id="KW-0175">Coiled coil</keyword>
<dbReference type="PROSITE" id="PS51192">
    <property type="entry name" value="HELICASE_ATP_BIND_1"/>
    <property type="match status" value="1"/>
</dbReference>
<dbReference type="Pfam" id="PF00271">
    <property type="entry name" value="Helicase_C"/>
    <property type="match status" value="1"/>
</dbReference>
<keyword evidence="1" id="KW-0378">Hydrolase</keyword>
<protein>
    <submittedName>
        <fullName evidence="7">DEAD/DEAH box helicase</fullName>
    </submittedName>
</protein>
<reference evidence="7 8" key="1">
    <citation type="submission" date="2020-10" db="EMBL/GenBank/DDBJ databases">
        <title>Bacillus sp. HD4P25, an endophyte from a halophyte.</title>
        <authorList>
            <person name="Sun J.-Q."/>
        </authorList>
    </citation>
    <scope>NUCLEOTIDE SEQUENCE [LARGE SCALE GENOMIC DNA]</scope>
    <source>
        <strain evidence="7 8">YIM 93174</strain>
    </source>
</reference>
<evidence type="ECO:0000259" key="5">
    <source>
        <dbReference type="PROSITE" id="PS51192"/>
    </source>
</evidence>
<feature type="coiled-coil region" evidence="3">
    <location>
        <begin position="1028"/>
        <end position="1055"/>
    </location>
</feature>
<name>A0ABR9QJA5_9BACI</name>
<dbReference type="InterPro" id="IPR027417">
    <property type="entry name" value="P-loop_NTPase"/>
</dbReference>
<dbReference type="InterPro" id="IPR001650">
    <property type="entry name" value="Helicase_C-like"/>
</dbReference>
<dbReference type="Gene3D" id="3.40.50.10810">
    <property type="entry name" value="Tandem AAA-ATPase domain"/>
    <property type="match status" value="1"/>
</dbReference>
<dbReference type="GO" id="GO:0004386">
    <property type="term" value="F:helicase activity"/>
    <property type="evidence" value="ECO:0007669"/>
    <property type="project" value="UniProtKB-KW"/>
</dbReference>
<keyword evidence="2" id="KW-0862">Zinc</keyword>
<dbReference type="CDD" id="cd18793">
    <property type="entry name" value="SF2_C_SNF"/>
    <property type="match status" value="1"/>
</dbReference>
<dbReference type="Pfam" id="PF00176">
    <property type="entry name" value="SNF2-rel_dom"/>
    <property type="match status" value="1"/>
</dbReference>
<dbReference type="InterPro" id="IPR007527">
    <property type="entry name" value="Znf_SWIM"/>
</dbReference>
<evidence type="ECO:0000256" key="3">
    <source>
        <dbReference type="SAM" id="Coils"/>
    </source>
</evidence>
<dbReference type="InterPro" id="IPR038718">
    <property type="entry name" value="SNF2-like_sf"/>
</dbReference>
<evidence type="ECO:0000313" key="7">
    <source>
        <dbReference type="EMBL" id="MBE4908584.1"/>
    </source>
</evidence>
<keyword evidence="2" id="KW-0863">Zinc-finger</keyword>
<accession>A0ABR9QJA5</accession>
<dbReference type="Gene3D" id="3.40.50.300">
    <property type="entry name" value="P-loop containing nucleotide triphosphate hydrolases"/>
    <property type="match status" value="1"/>
</dbReference>
<comment type="caution">
    <text evidence="7">The sequence shown here is derived from an EMBL/GenBank/DDBJ whole genome shotgun (WGS) entry which is preliminary data.</text>
</comment>
<dbReference type="PANTHER" id="PTHR10799">
    <property type="entry name" value="SNF2/RAD54 HELICASE FAMILY"/>
    <property type="match status" value="1"/>
</dbReference>
<dbReference type="EMBL" id="JADCLJ010000020">
    <property type="protein sequence ID" value="MBE4908584.1"/>
    <property type="molecule type" value="Genomic_DNA"/>
</dbReference>
<organism evidence="7 8">
    <name type="scientific">Litchfieldia luteola</name>
    <dbReference type="NCBI Taxonomy" id="682179"/>
    <lineage>
        <taxon>Bacteria</taxon>
        <taxon>Bacillati</taxon>
        <taxon>Bacillota</taxon>
        <taxon>Bacilli</taxon>
        <taxon>Bacillales</taxon>
        <taxon>Bacillaceae</taxon>
        <taxon>Litchfieldia</taxon>
    </lineage>
</organism>
<dbReference type="SMART" id="SM00487">
    <property type="entry name" value="DEXDc"/>
    <property type="match status" value="1"/>
</dbReference>
<dbReference type="InterPro" id="IPR014001">
    <property type="entry name" value="Helicase_ATP-bd"/>
</dbReference>
<evidence type="ECO:0000256" key="2">
    <source>
        <dbReference type="PROSITE-ProRule" id="PRU00325"/>
    </source>
</evidence>
<keyword evidence="7" id="KW-0347">Helicase</keyword>